<dbReference type="AlphaFoldDB" id="A0A5A7TWM6"/>
<name>A0A5A7TWM6_CUCMM</name>
<protein>
    <submittedName>
        <fullName evidence="1">7-deoxyloganetic acid glucosyltransferase-like</fullName>
    </submittedName>
</protein>
<dbReference type="Proteomes" id="UP000321393">
    <property type="component" value="Unassembled WGS sequence"/>
</dbReference>
<proteinExistence type="predicted"/>
<dbReference type="EMBL" id="SSTE01013041">
    <property type="protein sequence ID" value="KAA0047902.1"/>
    <property type="molecule type" value="Genomic_DNA"/>
</dbReference>
<reference evidence="1 2" key="1">
    <citation type="submission" date="2019-08" db="EMBL/GenBank/DDBJ databases">
        <title>Draft genome sequences of two oriental melons (Cucumis melo L. var makuwa).</title>
        <authorList>
            <person name="Kwon S.-Y."/>
        </authorList>
    </citation>
    <scope>NUCLEOTIDE SEQUENCE [LARGE SCALE GENOMIC DNA]</scope>
    <source>
        <strain evidence="2">cv. SW 3</strain>
        <tissue evidence="1">Leaf</tissue>
    </source>
</reference>
<gene>
    <name evidence="1" type="ORF">E6C27_scaffold133G001800</name>
</gene>
<evidence type="ECO:0000313" key="2">
    <source>
        <dbReference type="Proteomes" id="UP000321393"/>
    </source>
</evidence>
<comment type="caution">
    <text evidence="1">The sequence shown here is derived from an EMBL/GenBank/DDBJ whole genome shotgun (WGS) entry which is preliminary data.</text>
</comment>
<organism evidence="1 2">
    <name type="scientific">Cucumis melo var. makuwa</name>
    <name type="common">Oriental melon</name>
    <dbReference type="NCBI Taxonomy" id="1194695"/>
    <lineage>
        <taxon>Eukaryota</taxon>
        <taxon>Viridiplantae</taxon>
        <taxon>Streptophyta</taxon>
        <taxon>Embryophyta</taxon>
        <taxon>Tracheophyta</taxon>
        <taxon>Spermatophyta</taxon>
        <taxon>Magnoliopsida</taxon>
        <taxon>eudicotyledons</taxon>
        <taxon>Gunneridae</taxon>
        <taxon>Pentapetalae</taxon>
        <taxon>rosids</taxon>
        <taxon>fabids</taxon>
        <taxon>Cucurbitales</taxon>
        <taxon>Cucurbitaceae</taxon>
        <taxon>Benincaseae</taxon>
        <taxon>Cucumis</taxon>
    </lineage>
</organism>
<accession>A0A5A7TWM6</accession>
<evidence type="ECO:0000313" key="1">
    <source>
        <dbReference type="EMBL" id="KAA0047902.1"/>
    </source>
</evidence>
<sequence length="121" mass="13929">MNLPIRYTSLTETLTVIPDGEIEDPSTFEKAMEDMDKDEWIKAMDLKLESMYFNSVWDFEDQPDGHRLFQTNRDSRKFTLGSMFTLNGGVVVWRNIKQGCIIDSIIEEEHVTTCEAATEAV</sequence>